<dbReference type="AlphaFoldDB" id="A0A938B2J0"/>
<feature type="domain" description="AMP-dependent synthetase/ligase" evidence="2">
    <location>
        <begin position="23"/>
        <end position="378"/>
    </location>
</feature>
<dbReference type="Gene3D" id="3.30.300.30">
    <property type="match status" value="1"/>
</dbReference>
<dbReference type="EMBL" id="VGLS01000061">
    <property type="protein sequence ID" value="MBM3222840.1"/>
    <property type="molecule type" value="Genomic_DNA"/>
</dbReference>
<dbReference type="NCBIfam" id="TIGR02262">
    <property type="entry name" value="benz_CoA_lig"/>
    <property type="match status" value="1"/>
</dbReference>
<dbReference type="Pfam" id="PF13193">
    <property type="entry name" value="AMP-binding_C"/>
    <property type="match status" value="1"/>
</dbReference>
<dbReference type="InterPro" id="IPR025110">
    <property type="entry name" value="AMP-bd_C"/>
</dbReference>
<dbReference type="Gene3D" id="2.30.38.10">
    <property type="entry name" value="Luciferase, Domain 3"/>
    <property type="match status" value="1"/>
</dbReference>
<protein>
    <submittedName>
        <fullName evidence="4">Benzoate-CoA ligase family protein</fullName>
    </submittedName>
</protein>
<gene>
    <name evidence="4" type="ORF">FJZ47_03420</name>
</gene>
<dbReference type="PANTHER" id="PTHR43352:SF1">
    <property type="entry name" value="ANTHRANILATE--COA LIGASE"/>
    <property type="match status" value="1"/>
</dbReference>
<dbReference type="InterPro" id="IPR045851">
    <property type="entry name" value="AMP-bd_C_sf"/>
</dbReference>
<accession>A0A938B2J0</accession>
<proteinExistence type="predicted"/>
<evidence type="ECO:0000313" key="5">
    <source>
        <dbReference type="Proteomes" id="UP000712673"/>
    </source>
</evidence>
<dbReference type="SUPFAM" id="SSF56801">
    <property type="entry name" value="Acetyl-CoA synthetase-like"/>
    <property type="match status" value="1"/>
</dbReference>
<evidence type="ECO:0000259" key="3">
    <source>
        <dbReference type="Pfam" id="PF13193"/>
    </source>
</evidence>
<dbReference type="PANTHER" id="PTHR43352">
    <property type="entry name" value="ACETYL-COA SYNTHETASE"/>
    <property type="match status" value="1"/>
</dbReference>
<evidence type="ECO:0000313" key="4">
    <source>
        <dbReference type="EMBL" id="MBM3222840.1"/>
    </source>
</evidence>
<name>A0A938B2J0_UNCTE</name>
<organism evidence="4 5">
    <name type="scientific">Tectimicrobiota bacterium</name>
    <dbReference type="NCBI Taxonomy" id="2528274"/>
    <lineage>
        <taxon>Bacteria</taxon>
        <taxon>Pseudomonadati</taxon>
        <taxon>Nitrospinota/Tectimicrobiota group</taxon>
        <taxon>Candidatus Tectimicrobiota</taxon>
    </lineage>
</organism>
<dbReference type="InterPro" id="IPR011957">
    <property type="entry name" value="Benz_CoA_lig"/>
</dbReference>
<dbReference type="InterPro" id="IPR000873">
    <property type="entry name" value="AMP-dep_synth/lig_dom"/>
</dbReference>
<dbReference type="Proteomes" id="UP000712673">
    <property type="component" value="Unassembled WGS sequence"/>
</dbReference>
<dbReference type="Pfam" id="PF00501">
    <property type="entry name" value="AMP-binding"/>
    <property type="match status" value="1"/>
</dbReference>
<comment type="caution">
    <text evidence="4">The sequence shown here is derived from an EMBL/GenBank/DDBJ whole genome shotgun (WGS) entry which is preliminary data.</text>
</comment>
<reference evidence="4" key="1">
    <citation type="submission" date="2019-03" db="EMBL/GenBank/DDBJ databases">
        <title>Lake Tanganyika Metagenome-Assembled Genomes (MAGs).</title>
        <authorList>
            <person name="Tran P."/>
        </authorList>
    </citation>
    <scope>NUCLEOTIDE SEQUENCE</scope>
    <source>
        <strain evidence="4">K_DeepCast_65m_m2_066</strain>
    </source>
</reference>
<feature type="domain" description="AMP-binding enzyme C-terminal" evidence="3">
    <location>
        <begin position="428"/>
        <end position="506"/>
    </location>
</feature>
<sequence>MDELNLPERWNVTTAYVDANVTAGRGGKTAFHYREQQITYQDVQEHVNRTGNALRALGIGMEQRVALLLLDCPEFVYSFWGAMRIGAVAVPMNTTLRPADYAYLLNDSRAAALIVDVALLPQIETIRHELTWLRHILVVGEAGPHLSYARLLAAASSTLEAVLTSKDDMAFWLYSSGSTGFPKGAVHLHHDMPYASDLVGKEILQVTEADRTFSAAKLFFAYGLGNNMYIPMRFGASAVLLPDRPTPTAVFETITRTRPTIFYGVPTLYAQMLQIEDAPSRYDLSSLRLCVSAGESLPPELFRRWHERFGLEICDMIGSTEALYVFIGNRPGRVRVGSTGEILPGFEARIIDEHGQETGPDEVGTLLVKGDSTAPFYWNKHRKSQQTMLGEWLNTGDKFHRDAEGFYWYAGRTDDMLKVGGIWVSPIEVENTLLEHAAVLEAAVVGAEDADGLVKPKAYVVLRQGYKASNQLTAELQEFVKTKIAPYKYPRWIECVSDLPKTATGKIQRFKLRAD</sequence>
<dbReference type="GO" id="GO:0005524">
    <property type="term" value="F:ATP binding"/>
    <property type="evidence" value="ECO:0007669"/>
    <property type="project" value="InterPro"/>
</dbReference>
<keyword evidence="1 4" id="KW-0436">Ligase</keyword>
<dbReference type="Gene3D" id="3.40.50.12820">
    <property type="match status" value="1"/>
</dbReference>
<dbReference type="GO" id="GO:0044550">
    <property type="term" value="P:secondary metabolite biosynthetic process"/>
    <property type="evidence" value="ECO:0007669"/>
    <property type="project" value="TreeGrafter"/>
</dbReference>
<dbReference type="GO" id="GO:0016878">
    <property type="term" value="F:acid-thiol ligase activity"/>
    <property type="evidence" value="ECO:0007669"/>
    <property type="project" value="TreeGrafter"/>
</dbReference>
<dbReference type="Gene3D" id="3.40.50.980">
    <property type="match status" value="1"/>
</dbReference>
<dbReference type="GO" id="GO:0016405">
    <property type="term" value="F:CoA-ligase activity"/>
    <property type="evidence" value="ECO:0007669"/>
    <property type="project" value="InterPro"/>
</dbReference>
<evidence type="ECO:0000259" key="2">
    <source>
        <dbReference type="Pfam" id="PF00501"/>
    </source>
</evidence>
<evidence type="ECO:0000256" key="1">
    <source>
        <dbReference type="ARBA" id="ARBA00022598"/>
    </source>
</evidence>